<accession>A0AAE3TDU4</accession>
<gene>
    <name evidence="4" type="ORF">P0M35_05290</name>
</gene>
<proteinExistence type="predicted"/>
<keyword evidence="5" id="KW-1185">Reference proteome</keyword>
<dbReference type="EMBL" id="JARGDL010000004">
    <property type="protein sequence ID" value="MDF1611553.1"/>
    <property type="molecule type" value="Genomic_DNA"/>
</dbReference>
<evidence type="ECO:0000313" key="5">
    <source>
        <dbReference type="Proteomes" id="UP001221302"/>
    </source>
</evidence>
<evidence type="ECO:0000256" key="1">
    <source>
        <dbReference type="ARBA" id="ARBA00022729"/>
    </source>
</evidence>
<dbReference type="SUPFAM" id="SSF56925">
    <property type="entry name" value="OMPA-like"/>
    <property type="match status" value="1"/>
</dbReference>
<dbReference type="Pfam" id="PF13505">
    <property type="entry name" value="OMP_b-brl"/>
    <property type="match status" value="1"/>
</dbReference>
<sequence>MKKSIFLLVLSFFTSLSFSQIEDGRFEISASGTFGSFSFVYKSNSYTDENEGRLYLNTSIKAGYIFFEGIEIEPELYTSIVEKDKPSFLISSNLVYNYYVTKTRIYPFILAGYGIGNSYPFITTSNAFIRMSDEFDVGCFNAGIGLKYYLNDNVGIRAEYRYQRYNDKSEERWNNYIYNNKIILNIHSMLFGFSILF</sequence>
<name>A0AAE3TDU4_9BACT</name>
<dbReference type="InterPro" id="IPR011250">
    <property type="entry name" value="OMP/PagP_B-barrel"/>
</dbReference>
<feature type="chain" id="PRO_5042230396" evidence="2">
    <location>
        <begin position="20"/>
        <end position="197"/>
    </location>
</feature>
<evidence type="ECO:0000313" key="4">
    <source>
        <dbReference type="EMBL" id="MDF1611553.1"/>
    </source>
</evidence>
<feature type="signal peptide" evidence="2">
    <location>
        <begin position="1"/>
        <end position="19"/>
    </location>
</feature>
<feature type="domain" description="Outer membrane protein beta-barrel" evidence="3">
    <location>
        <begin position="6"/>
        <end position="177"/>
    </location>
</feature>
<evidence type="ECO:0000259" key="3">
    <source>
        <dbReference type="Pfam" id="PF13505"/>
    </source>
</evidence>
<protein>
    <submittedName>
        <fullName evidence="4">Outer membrane beta-barrel protein</fullName>
    </submittedName>
</protein>
<dbReference type="Proteomes" id="UP001221302">
    <property type="component" value="Unassembled WGS sequence"/>
</dbReference>
<reference evidence="4" key="1">
    <citation type="submission" date="2023-03" db="EMBL/GenBank/DDBJ databases">
        <title>Stygiobacter electus gen. nov., sp. nov., facultatively anaerobic thermotolerant bacterium of the class Ignavibacteria from a well of Yessentuki mineral water deposit.</title>
        <authorList>
            <person name="Podosokorskaya O.A."/>
            <person name="Elcheninov A.G."/>
            <person name="Petrova N.F."/>
            <person name="Zavarzina D.G."/>
            <person name="Kublanov I.V."/>
            <person name="Merkel A.Y."/>
        </authorList>
    </citation>
    <scope>NUCLEOTIDE SEQUENCE</scope>
    <source>
        <strain evidence="4">09-Me</strain>
    </source>
</reference>
<keyword evidence="1 2" id="KW-0732">Signal</keyword>
<evidence type="ECO:0000256" key="2">
    <source>
        <dbReference type="SAM" id="SignalP"/>
    </source>
</evidence>
<dbReference type="Gene3D" id="2.40.160.20">
    <property type="match status" value="1"/>
</dbReference>
<dbReference type="InterPro" id="IPR027385">
    <property type="entry name" value="Beta-barrel_OMP"/>
</dbReference>
<organism evidence="4 5">
    <name type="scientific">Stygiobacter electus</name>
    <dbReference type="NCBI Taxonomy" id="3032292"/>
    <lineage>
        <taxon>Bacteria</taxon>
        <taxon>Pseudomonadati</taxon>
        <taxon>Ignavibacteriota</taxon>
        <taxon>Ignavibacteria</taxon>
        <taxon>Ignavibacteriales</taxon>
        <taxon>Melioribacteraceae</taxon>
        <taxon>Stygiobacter</taxon>
    </lineage>
</organism>
<dbReference type="RefSeq" id="WP_321535319.1">
    <property type="nucleotide sequence ID" value="NZ_JARGDL010000004.1"/>
</dbReference>
<dbReference type="AlphaFoldDB" id="A0AAE3TDU4"/>
<comment type="caution">
    <text evidence="4">The sequence shown here is derived from an EMBL/GenBank/DDBJ whole genome shotgun (WGS) entry which is preliminary data.</text>
</comment>